<dbReference type="RefSeq" id="WP_344555714.1">
    <property type="nucleotide sequence ID" value="NZ_BAAANS010000043.1"/>
</dbReference>
<accession>A0ABN2XJQ2</accession>
<gene>
    <name evidence="1" type="ORF">GCM10009759_55190</name>
</gene>
<name>A0ABN2XJQ2_9ACTN</name>
<reference evidence="1 2" key="1">
    <citation type="journal article" date="2019" name="Int. J. Syst. Evol. Microbiol.">
        <title>The Global Catalogue of Microorganisms (GCM) 10K type strain sequencing project: providing services to taxonomists for standard genome sequencing and annotation.</title>
        <authorList>
            <consortium name="The Broad Institute Genomics Platform"/>
            <consortium name="The Broad Institute Genome Sequencing Center for Infectious Disease"/>
            <person name="Wu L."/>
            <person name="Ma J."/>
        </authorList>
    </citation>
    <scope>NUCLEOTIDE SEQUENCE [LARGE SCALE GENOMIC DNA]</scope>
    <source>
        <strain evidence="1 2">JCM 14559</strain>
    </source>
</reference>
<proteinExistence type="predicted"/>
<comment type="caution">
    <text evidence="1">The sequence shown here is derived from an EMBL/GenBank/DDBJ whole genome shotgun (WGS) entry which is preliminary data.</text>
</comment>
<keyword evidence="2" id="KW-1185">Reference proteome</keyword>
<evidence type="ECO:0000313" key="2">
    <source>
        <dbReference type="Proteomes" id="UP001500897"/>
    </source>
</evidence>
<dbReference type="EMBL" id="BAAANS010000043">
    <property type="protein sequence ID" value="GAA2112461.1"/>
    <property type="molecule type" value="Genomic_DNA"/>
</dbReference>
<sequence length="229" mass="23359">MYCTVAQARAAGCTGTDGEVIGWISRAQAVVDAYTQQAFEPTDLTVAGTVSPTGLILLPRRVRTVSAVRLGTGPGDSDHTIPATAYRVTSSSVLGQVDAVQLAQYGYDDLVAGAESYSGGWANLWCRWGSSALVDGSFGYDTPPPGVDLATAMVAAWSQLVATGQGTAGGGVAPGGIQVDDEGNNVVIEPATSDDTGDGPSTPRATTGVPQADVLLSLYRNDYTLIGGA</sequence>
<dbReference type="Proteomes" id="UP001500897">
    <property type="component" value="Unassembled WGS sequence"/>
</dbReference>
<protein>
    <submittedName>
        <fullName evidence="1">Uncharacterized protein</fullName>
    </submittedName>
</protein>
<evidence type="ECO:0000313" key="1">
    <source>
        <dbReference type="EMBL" id="GAA2112461.1"/>
    </source>
</evidence>
<organism evidence="1 2">
    <name type="scientific">Kitasatospora saccharophila</name>
    <dbReference type="NCBI Taxonomy" id="407973"/>
    <lineage>
        <taxon>Bacteria</taxon>
        <taxon>Bacillati</taxon>
        <taxon>Actinomycetota</taxon>
        <taxon>Actinomycetes</taxon>
        <taxon>Kitasatosporales</taxon>
        <taxon>Streptomycetaceae</taxon>
        <taxon>Kitasatospora</taxon>
    </lineage>
</organism>